<proteinExistence type="predicted"/>
<organism evidence="3 4">
    <name type="scientific">Exidia glandulosa HHB12029</name>
    <dbReference type="NCBI Taxonomy" id="1314781"/>
    <lineage>
        <taxon>Eukaryota</taxon>
        <taxon>Fungi</taxon>
        <taxon>Dikarya</taxon>
        <taxon>Basidiomycota</taxon>
        <taxon>Agaricomycotina</taxon>
        <taxon>Agaricomycetes</taxon>
        <taxon>Auriculariales</taxon>
        <taxon>Exidiaceae</taxon>
        <taxon>Exidia</taxon>
    </lineage>
</organism>
<keyword evidence="4" id="KW-1185">Reference proteome</keyword>
<reference evidence="3 4" key="1">
    <citation type="journal article" date="2016" name="Mol. Biol. Evol.">
        <title>Comparative Genomics of Early-Diverging Mushroom-Forming Fungi Provides Insights into the Origins of Lignocellulose Decay Capabilities.</title>
        <authorList>
            <person name="Nagy L.G."/>
            <person name="Riley R."/>
            <person name="Tritt A."/>
            <person name="Adam C."/>
            <person name="Daum C."/>
            <person name="Floudas D."/>
            <person name="Sun H."/>
            <person name="Yadav J.S."/>
            <person name="Pangilinan J."/>
            <person name="Larsson K.H."/>
            <person name="Matsuura K."/>
            <person name="Barry K."/>
            <person name="Labutti K."/>
            <person name="Kuo R."/>
            <person name="Ohm R.A."/>
            <person name="Bhattacharya S.S."/>
            <person name="Shirouzu T."/>
            <person name="Yoshinaga Y."/>
            <person name="Martin F.M."/>
            <person name="Grigoriev I.V."/>
            <person name="Hibbett D.S."/>
        </authorList>
    </citation>
    <scope>NUCLEOTIDE SEQUENCE [LARGE SCALE GENOMIC DNA]</scope>
    <source>
        <strain evidence="3 4">HHB12029</strain>
    </source>
</reference>
<dbReference type="InParanoid" id="A0A165G5E8"/>
<evidence type="ECO:0000313" key="4">
    <source>
        <dbReference type="Proteomes" id="UP000077266"/>
    </source>
</evidence>
<dbReference type="OrthoDB" id="3249430at2759"/>
<accession>A0A165G5E8</accession>
<dbReference type="Proteomes" id="UP000077266">
    <property type="component" value="Unassembled WGS sequence"/>
</dbReference>
<dbReference type="EMBL" id="KV426058">
    <property type="protein sequence ID" value="KZV90007.1"/>
    <property type="molecule type" value="Genomic_DNA"/>
</dbReference>
<feature type="compositionally biased region" description="Pro residues" evidence="2">
    <location>
        <begin position="596"/>
        <end position="617"/>
    </location>
</feature>
<evidence type="ECO:0000256" key="2">
    <source>
        <dbReference type="SAM" id="MobiDB-lite"/>
    </source>
</evidence>
<gene>
    <name evidence="3" type="ORF">EXIGLDRAFT_130403</name>
</gene>
<feature type="region of interest" description="Disordered" evidence="2">
    <location>
        <begin position="449"/>
        <end position="639"/>
    </location>
</feature>
<feature type="compositionally biased region" description="Polar residues" evidence="2">
    <location>
        <begin position="624"/>
        <end position="636"/>
    </location>
</feature>
<evidence type="ECO:0000313" key="3">
    <source>
        <dbReference type="EMBL" id="KZV90007.1"/>
    </source>
</evidence>
<feature type="compositionally biased region" description="Low complexity" evidence="2">
    <location>
        <begin position="451"/>
        <end position="467"/>
    </location>
</feature>
<keyword evidence="1" id="KW-0175">Coiled coil</keyword>
<sequence length="706" mass="76237">MDDGLRYSFNVWFGDEQTTILWTSDMNAGRNTSPPTWAGFLEDAIVDAFSLPRGSKLTLTYIDRDGTQSVLTRDAPYNKFWESLPRTAHHASTGKHGRLDVRRVEVERAEPAMCQIALGSRTRLFWCSLDDSAWDDIQLGVAQAFGLPKGSRVVFSVYDDEEDEITICDPFSWRILLSLLAIAPQSPKPVRIQITSVNGTAASPLDTASTIGGSTGSAIGDPRTLIPLPYLGASKVRFFVGATTRASFWFRNAHTDPDAFLINFKVLWARAAVVLGRSATQGAFPEMCTFDHKGRLVTLTTALCWKTYASILGTYDKPFNKIEMHIKPPGTDAISPPTSTPAASQKGSRFQIRAVGSSAPVLVFVYRQALHIAVWSKKEGETDVQEWARAQAHVRELFKVPALTPYTLSYVDAEHKQQIVSSPESWQAFVAFARVDVNKIRIVSLAQQGETPTATTRPPAPIAPTHAQQSSTHSQILSPPPTPQTPTPGQIAARRAARSSVTATSSSRSGSTRSLAFDPPPAYAQGNHSTSSILTQKAPLVSPPGSIMRSQPPMRAIPLPPPPSTPLPPLPSQPPPPLPPPISPPPPSLPMIAPLSPLPPIPSSRAPSPLPPPPSPTPSRISHMPQSSTTSESTLAMGNGGVSKVELLERELAGAREEITRLREGRDRSAQTIVQLTAELARLVQENAALQKAREAASAPNSAITT</sequence>
<feature type="coiled-coil region" evidence="1">
    <location>
        <begin position="645"/>
        <end position="693"/>
    </location>
</feature>
<name>A0A165G5E8_EXIGL</name>
<protein>
    <submittedName>
        <fullName evidence="3">Uncharacterized protein</fullName>
    </submittedName>
</protein>
<feature type="compositionally biased region" description="Low complexity" evidence="2">
    <location>
        <begin position="492"/>
        <end position="514"/>
    </location>
</feature>
<dbReference type="STRING" id="1314781.A0A165G5E8"/>
<feature type="compositionally biased region" description="Polar residues" evidence="2">
    <location>
        <begin position="526"/>
        <end position="535"/>
    </location>
</feature>
<dbReference type="AlphaFoldDB" id="A0A165G5E8"/>
<feature type="compositionally biased region" description="Pro residues" evidence="2">
    <location>
        <begin position="558"/>
        <end position="589"/>
    </location>
</feature>
<evidence type="ECO:0000256" key="1">
    <source>
        <dbReference type="SAM" id="Coils"/>
    </source>
</evidence>
<feature type="compositionally biased region" description="Polar residues" evidence="2">
    <location>
        <begin position="468"/>
        <end position="477"/>
    </location>
</feature>